<reference evidence="1 2" key="1">
    <citation type="submission" date="2020-08" db="EMBL/GenBank/DDBJ databases">
        <title>Genome public.</title>
        <authorList>
            <person name="Liu C."/>
            <person name="Sun Q."/>
        </authorList>
    </citation>
    <scope>NUCLEOTIDE SEQUENCE [LARGE SCALE GENOMIC DNA]</scope>
    <source>
        <strain evidence="1 2">BX0805</strain>
    </source>
</reference>
<dbReference type="Proteomes" id="UP000621540">
    <property type="component" value="Unassembled WGS sequence"/>
</dbReference>
<gene>
    <name evidence="1" type="ORF">H8Z76_00490</name>
</gene>
<protein>
    <submittedName>
        <fullName evidence="1">Uncharacterized protein</fullName>
    </submittedName>
</protein>
<dbReference type="RefSeq" id="WP_022515989.1">
    <property type="nucleotide sequence ID" value="NZ_JACOQH010000001.1"/>
</dbReference>
<dbReference type="EMBL" id="JACOQH010000001">
    <property type="protein sequence ID" value="MBC5752515.1"/>
    <property type="molecule type" value="Genomic_DNA"/>
</dbReference>
<comment type="caution">
    <text evidence="1">The sequence shown here is derived from an EMBL/GenBank/DDBJ whole genome shotgun (WGS) entry which is preliminary data.</text>
</comment>
<keyword evidence="2" id="KW-1185">Reference proteome</keyword>
<sequence>MDHLEQNLSDPIENAAVPSAQNAIRVSNAVIQNISYDKDTAYVTIAYNNCTRCNAPEMLVTLIVSGNTILLDENGDLITPEDLQTGMIVHATFSTNMTRSNPPQAQAYRIRISGRPEVGNITIGRIINIDTRNQFFITMSDGNPATMIRFNVSPNTVVLDSIGRQISFSRLVPGLLVSVQHASFLTASIPPQTTAFVVQIMR</sequence>
<organism evidence="1 2">
    <name type="scientific">Roseburia yibonii</name>
    <dbReference type="NCBI Taxonomy" id="2763063"/>
    <lineage>
        <taxon>Bacteria</taxon>
        <taxon>Bacillati</taxon>
        <taxon>Bacillota</taxon>
        <taxon>Clostridia</taxon>
        <taxon>Lachnospirales</taxon>
        <taxon>Lachnospiraceae</taxon>
        <taxon>Roseburia</taxon>
    </lineage>
</organism>
<proteinExistence type="predicted"/>
<evidence type="ECO:0000313" key="2">
    <source>
        <dbReference type="Proteomes" id="UP000621540"/>
    </source>
</evidence>
<accession>A0ABR7I6J6</accession>
<name>A0ABR7I6J6_9FIRM</name>
<evidence type="ECO:0000313" key="1">
    <source>
        <dbReference type="EMBL" id="MBC5752515.1"/>
    </source>
</evidence>